<dbReference type="STRING" id="461836.A0A0L0D180"/>
<dbReference type="OrthoDB" id="10264154at2759"/>
<dbReference type="CDD" id="cd06848">
    <property type="entry name" value="GCS_H"/>
    <property type="match status" value="1"/>
</dbReference>
<dbReference type="GO" id="GO:0005737">
    <property type="term" value="C:cytoplasm"/>
    <property type="evidence" value="ECO:0007669"/>
    <property type="project" value="TreeGrafter"/>
</dbReference>
<dbReference type="GO" id="GO:0005960">
    <property type="term" value="C:glycine cleavage complex"/>
    <property type="evidence" value="ECO:0007669"/>
    <property type="project" value="InterPro"/>
</dbReference>
<gene>
    <name evidence="1" type="ORF">AMSG_00098</name>
</gene>
<protein>
    <submittedName>
        <fullName evidence="1">Glycine cleavage system H protein</fullName>
    </submittedName>
</protein>
<keyword evidence="2" id="KW-1185">Reference proteome</keyword>
<dbReference type="Pfam" id="PF01597">
    <property type="entry name" value="GCV_H"/>
    <property type="match status" value="1"/>
</dbReference>
<dbReference type="InterPro" id="IPR002930">
    <property type="entry name" value="GCV_H"/>
</dbReference>
<accession>A0A0L0D180</accession>
<organism evidence="1 2">
    <name type="scientific">Thecamonas trahens ATCC 50062</name>
    <dbReference type="NCBI Taxonomy" id="461836"/>
    <lineage>
        <taxon>Eukaryota</taxon>
        <taxon>Apusozoa</taxon>
        <taxon>Apusomonadida</taxon>
        <taxon>Apusomonadidae</taxon>
        <taxon>Thecamonas</taxon>
    </lineage>
</organism>
<dbReference type="SUPFAM" id="SSF51230">
    <property type="entry name" value="Single hybrid motif"/>
    <property type="match status" value="1"/>
</dbReference>
<dbReference type="PANTHER" id="PTHR11715">
    <property type="entry name" value="GLYCINE CLEAVAGE SYSTEM H PROTEIN"/>
    <property type="match status" value="1"/>
</dbReference>
<dbReference type="AlphaFoldDB" id="A0A0L0D180"/>
<name>A0A0L0D180_THETB</name>
<dbReference type="InterPro" id="IPR033753">
    <property type="entry name" value="GCV_H/Fam206"/>
</dbReference>
<sequence length="151" mass="15941">MFRLATTAVTPLARRTLSTTAGALTEYKFTKDHLYVAHTPGSTVAKVGLAPAGAIAHGPVAYVALPDPESQVEAGESVVSLECSLSANEKVASPVSGHVLAPNYSLFENPSLVNDDPLDAGHFVELRMTEPTQLDSLLDAAEYEAYLAQQS</sequence>
<evidence type="ECO:0000313" key="1">
    <source>
        <dbReference type="EMBL" id="KNC45981.1"/>
    </source>
</evidence>
<dbReference type="Proteomes" id="UP000054408">
    <property type="component" value="Unassembled WGS sequence"/>
</dbReference>
<dbReference type="InterPro" id="IPR011053">
    <property type="entry name" value="Single_hybrid_motif"/>
</dbReference>
<proteinExistence type="predicted"/>
<reference evidence="1 2" key="1">
    <citation type="submission" date="2010-05" db="EMBL/GenBank/DDBJ databases">
        <title>The Genome Sequence of Thecamonas trahens ATCC 50062.</title>
        <authorList>
            <consortium name="The Broad Institute Genome Sequencing Platform"/>
            <person name="Russ C."/>
            <person name="Cuomo C."/>
            <person name="Shea T."/>
            <person name="Young S.K."/>
            <person name="Zeng Q."/>
            <person name="Koehrsen M."/>
            <person name="Haas B."/>
            <person name="Borodovsky M."/>
            <person name="Guigo R."/>
            <person name="Alvarado L."/>
            <person name="Berlin A."/>
            <person name="Bochicchio J."/>
            <person name="Borenstein D."/>
            <person name="Chapman S."/>
            <person name="Chen Z."/>
            <person name="Freedman E."/>
            <person name="Gellesch M."/>
            <person name="Goldberg J."/>
            <person name="Griggs A."/>
            <person name="Gujja S."/>
            <person name="Heilman E."/>
            <person name="Heiman D."/>
            <person name="Hepburn T."/>
            <person name="Howarth C."/>
            <person name="Jen D."/>
            <person name="Larson L."/>
            <person name="Mehta T."/>
            <person name="Park D."/>
            <person name="Pearson M."/>
            <person name="Roberts A."/>
            <person name="Saif S."/>
            <person name="Shenoy N."/>
            <person name="Sisk P."/>
            <person name="Stolte C."/>
            <person name="Sykes S."/>
            <person name="Thomson T."/>
            <person name="Walk T."/>
            <person name="White J."/>
            <person name="Yandava C."/>
            <person name="Burger G."/>
            <person name="Gray M.W."/>
            <person name="Holland P.W.H."/>
            <person name="King N."/>
            <person name="Lang F.B.F."/>
            <person name="Roger A.J."/>
            <person name="Ruiz-Trillo I."/>
            <person name="Lander E."/>
            <person name="Nusbaum C."/>
        </authorList>
    </citation>
    <scope>NUCLEOTIDE SEQUENCE [LARGE SCALE GENOMIC DNA]</scope>
    <source>
        <strain evidence="1 2">ATCC 50062</strain>
    </source>
</reference>
<evidence type="ECO:0000313" key="2">
    <source>
        <dbReference type="Proteomes" id="UP000054408"/>
    </source>
</evidence>
<dbReference type="RefSeq" id="XP_013762962.1">
    <property type="nucleotide sequence ID" value="XM_013907508.1"/>
</dbReference>
<dbReference type="GO" id="GO:0019464">
    <property type="term" value="P:glycine decarboxylation via glycine cleavage system"/>
    <property type="evidence" value="ECO:0007669"/>
    <property type="project" value="InterPro"/>
</dbReference>
<dbReference type="GO" id="GO:0009249">
    <property type="term" value="P:protein lipoylation"/>
    <property type="evidence" value="ECO:0007669"/>
    <property type="project" value="TreeGrafter"/>
</dbReference>
<dbReference type="Gene3D" id="2.40.50.100">
    <property type="match status" value="1"/>
</dbReference>
<dbReference type="PANTHER" id="PTHR11715:SF3">
    <property type="entry name" value="GLYCINE CLEAVAGE SYSTEM H PROTEIN-RELATED"/>
    <property type="match status" value="1"/>
</dbReference>
<dbReference type="EMBL" id="GL349433">
    <property type="protein sequence ID" value="KNC45981.1"/>
    <property type="molecule type" value="Genomic_DNA"/>
</dbReference>
<dbReference type="eggNOG" id="KOG3373">
    <property type="taxonomic scope" value="Eukaryota"/>
</dbReference>
<dbReference type="GeneID" id="25559920"/>